<protein>
    <submittedName>
        <fullName evidence="1">Uncharacterized protein</fullName>
    </submittedName>
</protein>
<comment type="caution">
    <text evidence="1">The sequence shown here is derived from an EMBL/GenBank/DDBJ whole genome shotgun (WGS) entry which is preliminary data.</text>
</comment>
<dbReference type="RefSeq" id="WP_377896582.1">
    <property type="nucleotide sequence ID" value="NZ_JBHRWI010000020.1"/>
</dbReference>
<gene>
    <name evidence="1" type="ORF">ACFORO_17125</name>
</gene>
<reference evidence="2" key="1">
    <citation type="journal article" date="2019" name="Int. J. Syst. Evol. Microbiol.">
        <title>The Global Catalogue of Microorganisms (GCM) 10K type strain sequencing project: providing services to taxonomists for standard genome sequencing and annotation.</title>
        <authorList>
            <consortium name="The Broad Institute Genomics Platform"/>
            <consortium name="The Broad Institute Genome Sequencing Center for Infectious Disease"/>
            <person name="Wu L."/>
            <person name="Ma J."/>
        </authorList>
    </citation>
    <scope>NUCLEOTIDE SEQUENCE [LARGE SCALE GENOMIC DNA]</scope>
    <source>
        <strain evidence="2">CGMCC 4.7682</strain>
    </source>
</reference>
<evidence type="ECO:0000313" key="1">
    <source>
        <dbReference type="EMBL" id="MFC3511896.1"/>
    </source>
</evidence>
<evidence type="ECO:0000313" key="2">
    <source>
        <dbReference type="Proteomes" id="UP001595764"/>
    </source>
</evidence>
<proteinExistence type="predicted"/>
<name>A0ABV7QIU5_9PSEU</name>
<dbReference type="EMBL" id="JBHRWI010000020">
    <property type="protein sequence ID" value="MFC3511896.1"/>
    <property type="molecule type" value="Genomic_DNA"/>
</dbReference>
<dbReference type="Proteomes" id="UP001595764">
    <property type="component" value="Unassembled WGS sequence"/>
</dbReference>
<keyword evidence="2" id="KW-1185">Reference proteome</keyword>
<accession>A0ABV7QIU5</accession>
<organism evidence="1 2">
    <name type="scientific">Amycolatopsis halotolerans</name>
    <dbReference type="NCBI Taxonomy" id="330083"/>
    <lineage>
        <taxon>Bacteria</taxon>
        <taxon>Bacillati</taxon>
        <taxon>Actinomycetota</taxon>
        <taxon>Actinomycetes</taxon>
        <taxon>Pseudonocardiales</taxon>
        <taxon>Pseudonocardiaceae</taxon>
        <taxon>Amycolatopsis</taxon>
    </lineage>
</organism>
<sequence>MRAGITGPVSAADVDSTDYALNPGTVAGQAALVVGVSQESGQQGGSGTARARAAG</sequence>